<accession>A0ABS7J5K3</accession>
<keyword evidence="1" id="KW-0472">Membrane</keyword>
<proteinExistence type="predicted"/>
<evidence type="ECO:0000256" key="1">
    <source>
        <dbReference type="SAM" id="Phobius"/>
    </source>
</evidence>
<feature type="domain" description="SMODS and SLOG-associating 2TM effector" evidence="2">
    <location>
        <begin position="6"/>
        <end position="102"/>
    </location>
</feature>
<evidence type="ECO:0000313" key="4">
    <source>
        <dbReference type="Proteomes" id="UP000755104"/>
    </source>
</evidence>
<evidence type="ECO:0000259" key="2">
    <source>
        <dbReference type="Pfam" id="PF18160"/>
    </source>
</evidence>
<protein>
    <recommendedName>
        <fullName evidence="2">SMODS and SLOG-associating 2TM effector domain-containing protein</fullName>
    </recommendedName>
</protein>
<feature type="transmembrane region" description="Helical" evidence="1">
    <location>
        <begin position="61"/>
        <end position="82"/>
    </location>
</feature>
<keyword evidence="4" id="KW-1185">Reference proteome</keyword>
<keyword evidence="1" id="KW-0812">Transmembrane</keyword>
<dbReference type="Pfam" id="PF18160">
    <property type="entry name" value="SLATT_5"/>
    <property type="match status" value="1"/>
</dbReference>
<feature type="transmembrane region" description="Helical" evidence="1">
    <location>
        <begin position="26"/>
        <end position="49"/>
    </location>
</feature>
<reference evidence="3 4" key="1">
    <citation type="submission" date="2021-08" db="EMBL/GenBank/DDBJ databases">
        <title>Comparative Genomics Analysis of the Genus Qipengyuania Reveals Extensive Genetic Diversity and Metabolic Versatility, Including the Description of Fifteen Novel Species.</title>
        <authorList>
            <person name="Liu Y."/>
        </authorList>
    </citation>
    <scope>NUCLEOTIDE SEQUENCE [LARGE SCALE GENOMIC DNA]</scope>
    <source>
        <strain evidence="3 4">6D47A</strain>
    </source>
</reference>
<gene>
    <name evidence="3" type="ORF">K3174_00005</name>
</gene>
<dbReference type="Proteomes" id="UP000755104">
    <property type="component" value="Unassembled WGS sequence"/>
</dbReference>
<sequence length="110" mass="12597">MTEAKQSNRIYLTYKARIKAEDRYRLYSRLANVIIIWYSFLMIVASIAISSKAISISNYEIIFAAGSIAIFASSTFLATGVLERKAAEYRACYLEMQKIWSEPEVSTIYE</sequence>
<organism evidence="3 4">
    <name type="scientific">Qipengyuania qiaonensis</name>
    <dbReference type="NCBI Taxonomy" id="2867240"/>
    <lineage>
        <taxon>Bacteria</taxon>
        <taxon>Pseudomonadati</taxon>
        <taxon>Pseudomonadota</taxon>
        <taxon>Alphaproteobacteria</taxon>
        <taxon>Sphingomonadales</taxon>
        <taxon>Erythrobacteraceae</taxon>
        <taxon>Qipengyuania</taxon>
    </lineage>
</organism>
<dbReference type="EMBL" id="JAIGNO010000001">
    <property type="protein sequence ID" value="MBX7480898.1"/>
    <property type="molecule type" value="Genomic_DNA"/>
</dbReference>
<keyword evidence="1" id="KW-1133">Transmembrane helix</keyword>
<dbReference type="RefSeq" id="WP_221554795.1">
    <property type="nucleotide sequence ID" value="NZ_JAIGNO010000001.1"/>
</dbReference>
<evidence type="ECO:0000313" key="3">
    <source>
        <dbReference type="EMBL" id="MBX7480898.1"/>
    </source>
</evidence>
<comment type="caution">
    <text evidence="3">The sequence shown here is derived from an EMBL/GenBank/DDBJ whole genome shotgun (WGS) entry which is preliminary data.</text>
</comment>
<name>A0ABS7J5K3_9SPHN</name>
<dbReference type="InterPro" id="IPR041115">
    <property type="entry name" value="SLATT_5"/>
</dbReference>